<evidence type="ECO:0000313" key="3">
    <source>
        <dbReference type="EMBL" id="MCT2585521.1"/>
    </source>
</evidence>
<reference evidence="3 4" key="1">
    <citation type="submission" date="2021-02" db="EMBL/GenBank/DDBJ databases">
        <title>Actinophytocola xerophila sp. nov., isolated from soil of cotton cropping field.</title>
        <authorList>
            <person name="Huang R."/>
            <person name="Chen X."/>
            <person name="Ge X."/>
            <person name="Liu W."/>
        </authorList>
    </citation>
    <scope>NUCLEOTIDE SEQUENCE [LARGE SCALE GENOMIC DNA]</scope>
    <source>
        <strain evidence="3 4">S1-96</strain>
    </source>
</reference>
<dbReference type="EMBL" id="JAFFZE010000015">
    <property type="protein sequence ID" value="MCT2585521.1"/>
    <property type="molecule type" value="Genomic_DNA"/>
</dbReference>
<gene>
    <name evidence="3" type="ORF">JT362_20570</name>
</gene>
<evidence type="ECO:0000313" key="4">
    <source>
        <dbReference type="Proteomes" id="UP001156441"/>
    </source>
</evidence>
<dbReference type="CDD" id="cd04773">
    <property type="entry name" value="HTH_TioE_rpt2"/>
    <property type="match status" value="1"/>
</dbReference>
<evidence type="ECO:0000259" key="2">
    <source>
        <dbReference type="PROSITE" id="PS50937"/>
    </source>
</evidence>
<proteinExistence type="predicted"/>
<dbReference type="InterPro" id="IPR009061">
    <property type="entry name" value="DNA-bd_dom_put_sf"/>
</dbReference>
<comment type="caution">
    <text evidence="3">The sequence shown here is derived from an EMBL/GenBank/DDBJ whole genome shotgun (WGS) entry which is preliminary data.</text>
</comment>
<dbReference type="Pfam" id="PF00376">
    <property type="entry name" value="MerR"/>
    <property type="match status" value="1"/>
</dbReference>
<dbReference type="PANTHER" id="PTHR30204">
    <property type="entry name" value="REDOX-CYCLING DRUG-SENSING TRANSCRIPTIONAL ACTIVATOR SOXR"/>
    <property type="match status" value="1"/>
</dbReference>
<dbReference type="Proteomes" id="UP001156441">
    <property type="component" value="Unassembled WGS sequence"/>
</dbReference>
<dbReference type="PANTHER" id="PTHR30204:SF93">
    <property type="entry name" value="HTH MERR-TYPE DOMAIN-CONTAINING PROTEIN"/>
    <property type="match status" value="1"/>
</dbReference>
<evidence type="ECO:0000256" key="1">
    <source>
        <dbReference type="ARBA" id="ARBA00023125"/>
    </source>
</evidence>
<organism evidence="3 4">
    <name type="scientific">Actinophytocola gossypii</name>
    <dbReference type="NCBI Taxonomy" id="2812003"/>
    <lineage>
        <taxon>Bacteria</taxon>
        <taxon>Bacillati</taxon>
        <taxon>Actinomycetota</taxon>
        <taxon>Actinomycetes</taxon>
        <taxon>Pseudonocardiales</taxon>
        <taxon>Pseudonocardiaceae</taxon>
    </lineage>
</organism>
<dbReference type="Gene3D" id="1.10.1660.10">
    <property type="match status" value="2"/>
</dbReference>
<dbReference type="SMART" id="SM00422">
    <property type="entry name" value="HTH_MERR"/>
    <property type="match status" value="2"/>
</dbReference>
<dbReference type="RefSeq" id="WP_260193121.1">
    <property type="nucleotide sequence ID" value="NZ_JAFFZE010000015.1"/>
</dbReference>
<accession>A0ABT2JCT0</accession>
<sequence length="233" mass="25079">MRDKPLRPVDLARDAGLSVQQVRNYEAAGILPAAPRSPAGYRGYGERHLAALHTYRALAAAHGTGTARDIMRAANAGDTPRALRLVDASHAVLHDQRLATDAASEALESIAGTVAVEPGPPLLVGELAHRLGIRPSALRVWEQAGLLAPDREPGTGHRRYGPTQVRDARIVHLLRQGGYLFARIRPVLDGLHRTGSPDALRAVVAERRAAQDTRTLAMLEAAPLLHAYLMAVR</sequence>
<dbReference type="InterPro" id="IPR047057">
    <property type="entry name" value="MerR_fam"/>
</dbReference>
<keyword evidence="1" id="KW-0238">DNA-binding</keyword>
<dbReference type="Pfam" id="PF13411">
    <property type="entry name" value="MerR_1"/>
    <property type="match status" value="1"/>
</dbReference>
<dbReference type="SUPFAM" id="SSF46955">
    <property type="entry name" value="Putative DNA-binding domain"/>
    <property type="match status" value="2"/>
</dbReference>
<dbReference type="InterPro" id="IPR000551">
    <property type="entry name" value="MerR-type_HTH_dom"/>
</dbReference>
<keyword evidence="4" id="KW-1185">Reference proteome</keyword>
<name>A0ABT2JCT0_9PSEU</name>
<feature type="domain" description="HTH merR-type" evidence="2">
    <location>
        <begin position="124"/>
        <end position="190"/>
    </location>
</feature>
<feature type="domain" description="HTH merR-type" evidence="2">
    <location>
        <begin position="11"/>
        <end position="53"/>
    </location>
</feature>
<dbReference type="PROSITE" id="PS50937">
    <property type="entry name" value="HTH_MERR_2"/>
    <property type="match status" value="2"/>
</dbReference>
<protein>
    <submittedName>
        <fullName evidence="3">TioE family transcriptional regulator</fullName>
    </submittedName>
</protein>